<evidence type="ECO:0000313" key="3">
    <source>
        <dbReference type="Proteomes" id="UP000053900"/>
    </source>
</evidence>
<organism evidence="2 3">
    <name type="scientific">Enhydrobacter aerosaccus</name>
    <dbReference type="NCBI Taxonomy" id="225324"/>
    <lineage>
        <taxon>Bacteria</taxon>
        <taxon>Pseudomonadati</taxon>
        <taxon>Pseudomonadota</taxon>
        <taxon>Alphaproteobacteria</taxon>
        <taxon>Hyphomicrobiales</taxon>
        <taxon>Enhydrobacter</taxon>
    </lineage>
</organism>
<dbReference type="InterPro" id="IPR034139">
    <property type="entry name" value="TOPRIM_OLD"/>
</dbReference>
<reference evidence="2 3" key="1">
    <citation type="submission" date="2015-07" db="EMBL/GenBank/DDBJ databases">
        <title>Draft genome of Enhydrobacter aerosaccus.</title>
        <authorList>
            <person name="Wang X."/>
        </authorList>
    </citation>
    <scope>NUCLEOTIDE SEQUENCE [LARGE SCALE GENOMIC DNA]</scope>
    <source>
        <strain evidence="2 3">CGMCC9176</strain>
    </source>
</reference>
<comment type="caution">
    <text evidence="2">The sequence shown here is derived from an EMBL/GenBank/DDBJ whole genome shotgun (WGS) entry which is preliminary data.</text>
</comment>
<accession>A0ABR5ILZ0</accession>
<sequence length="220" mass="25394">MRTRPNIDYRELANDLGIKPDKFSHLFSTSKFLFLVEGVDDAKAMHHNAKLYKENSLIDNTFDELNINIIPIGGCDAIKHWVNLDLLTKLGKPYFIFLDSDKATALEESKNEKKLLSHGFVKGKDFVITKKRLLENYIAPIALQRLVPGCSITYNDFDHAKNICKDYPDETIKRKLGGQKVVERQYANLTFNELRLTWYDGEEDEFLNIYKMIISKLQAS</sequence>
<protein>
    <recommendedName>
        <fullName evidence="1">OLD protein-like TOPRIM domain-containing protein</fullName>
    </recommendedName>
</protein>
<dbReference type="EMBL" id="LGSW01000004">
    <property type="protein sequence ID" value="KND22001.1"/>
    <property type="molecule type" value="Genomic_DNA"/>
</dbReference>
<evidence type="ECO:0000313" key="2">
    <source>
        <dbReference type="EMBL" id="KND22001.1"/>
    </source>
</evidence>
<gene>
    <name evidence="2" type="ORF">AFK20_07370</name>
</gene>
<dbReference type="Pfam" id="PF20469">
    <property type="entry name" value="OLD-like_TOPRIM"/>
    <property type="match status" value="1"/>
</dbReference>
<name>A0ABR5ILZ0_9HYPH</name>
<keyword evidence="3" id="KW-1185">Reference proteome</keyword>
<dbReference type="Proteomes" id="UP000053900">
    <property type="component" value="Unassembled WGS sequence"/>
</dbReference>
<feature type="domain" description="OLD protein-like TOPRIM" evidence="1">
    <location>
        <begin position="31"/>
        <end position="101"/>
    </location>
</feature>
<proteinExistence type="predicted"/>
<evidence type="ECO:0000259" key="1">
    <source>
        <dbReference type="Pfam" id="PF20469"/>
    </source>
</evidence>